<dbReference type="PROSITE" id="PS00452">
    <property type="entry name" value="GUANYLATE_CYCLASE_1"/>
    <property type="match status" value="1"/>
</dbReference>
<dbReference type="CDD" id="cd07302">
    <property type="entry name" value="CHD"/>
    <property type="match status" value="1"/>
</dbReference>
<dbReference type="GO" id="GO:0007168">
    <property type="term" value="P:receptor guanylyl cyclase signaling pathway"/>
    <property type="evidence" value="ECO:0007669"/>
    <property type="project" value="TreeGrafter"/>
</dbReference>
<keyword evidence="4" id="KW-0732">Signal</keyword>
<dbReference type="GO" id="GO:0035556">
    <property type="term" value="P:intracellular signal transduction"/>
    <property type="evidence" value="ECO:0007669"/>
    <property type="project" value="InterPro"/>
</dbReference>
<dbReference type="FunFam" id="3.30.70.1230:FF:000004">
    <property type="entry name" value="Guanylate cyclase"/>
    <property type="match status" value="1"/>
</dbReference>
<dbReference type="GO" id="GO:0005525">
    <property type="term" value="F:GTP binding"/>
    <property type="evidence" value="ECO:0007669"/>
    <property type="project" value="UniProtKB-KW"/>
</dbReference>
<keyword evidence="3 15" id="KW-0812">Transmembrane</keyword>
<dbReference type="EC" id="4.6.1.2" evidence="2"/>
<evidence type="ECO:0000256" key="14">
    <source>
        <dbReference type="SAM" id="Coils"/>
    </source>
</evidence>
<dbReference type="GO" id="GO:0004383">
    <property type="term" value="F:guanylate cyclase activity"/>
    <property type="evidence" value="ECO:0007669"/>
    <property type="project" value="UniProtKB-EC"/>
</dbReference>
<dbReference type="OrthoDB" id="60033at2759"/>
<dbReference type="InterPro" id="IPR011645">
    <property type="entry name" value="HNOB_dom_associated"/>
</dbReference>
<feature type="domain" description="Guanylate cyclase" evidence="16">
    <location>
        <begin position="509"/>
        <end position="639"/>
    </location>
</feature>
<evidence type="ECO:0000256" key="7">
    <source>
        <dbReference type="ARBA" id="ARBA00023134"/>
    </source>
</evidence>
<evidence type="ECO:0000313" key="18">
    <source>
        <dbReference type="Proteomes" id="UP000708208"/>
    </source>
</evidence>
<comment type="subcellular location">
    <subcellularLocation>
        <location evidence="1">Membrane</location>
        <topology evidence="1">Single-pass type I membrane protein</topology>
    </subcellularLocation>
</comment>
<dbReference type="InterPro" id="IPR001054">
    <property type="entry name" value="A/G_cyclase"/>
</dbReference>
<feature type="transmembrane region" description="Helical" evidence="15">
    <location>
        <begin position="429"/>
        <end position="450"/>
    </location>
</feature>
<evidence type="ECO:0000256" key="6">
    <source>
        <dbReference type="ARBA" id="ARBA00022989"/>
    </source>
</evidence>
<evidence type="ECO:0000256" key="10">
    <source>
        <dbReference type="ARBA" id="ARBA00023180"/>
    </source>
</evidence>
<evidence type="ECO:0000256" key="1">
    <source>
        <dbReference type="ARBA" id="ARBA00004479"/>
    </source>
</evidence>
<dbReference type="InterPro" id="IPR050401">
    <property type="entry name" value="Cyclic_nucleotide_synthase"/>
</dbReference>
<keyword evidence="11 13" id="KW-0456">Lyase</keyword>
<dbReference type="Pfam" id="PF00211">
    <property type="entry name" value="Guanylate_cyc"/>
    <property type="match status" value="1"/>
</dbReference>
<keyword evidence="7" id="KW-0342">GTP-binding</keyword>
<protein>
    <recommendedName>
        <fullName evidence="2">guanylate cyclase</fullName>
        <ecNumber evidence="2">4.6.1.2</ecNumber>
    </recommendedName>
</protein>
<evidence type="ECO:0000256" key="13">
    <source>
        <dbReference type="RuleBase" id="RU000405"/>
    </source>
</evidence>
<keyword evidence="18" id="KW-1185">Reference proteome</keyword>
<dbReference type="SMART" id="SM00044">
    <property type="entry name" value="CYCc"/>
    <property type="match status" value="1"/>
</dbReference>
<dbReference type="PROSITE" id="PS50125">
    <property type="entry name" value="GUANYLATE_CYCLASE_2"/>
    <property type="match status" value="1"/>
</dbReference>
<evidence type="ECO:0000313" key="17">
    <source>
        <dbReference type="EMBL" id="CAG7833042.1"/>
    </source>
</evidence>
<comment type="caution">
    <text evidence="17">The sequence shown here is derived from an EMBL/GenBank/DDBJ whole genome shotgun (WGS) entry which is preliminary data.</text>
</comment>
<proteinExistence type="inferred from homology"/>
<organism evidence="17 18">
    <name type="scientific">Allacma fusca</name>
    <dbReference type="NCBI Taxonomy" id="39272"/>
    <lineage>
        <taxon>Eukaryota</taxon>
        <taxon>Metazoa</taxon>
        <taxon>Ecdysozoa</taxon>
        <taxon>Arthropoda</taxon>
        <taxon>Hexapoda</taxon>
        <taxon>Collembola</taxon>
        <taxon>Symphypleona</taxon>
        <taxon>Sminthuridae</taxon>
        <taxon>Allacma</taxon>
    </lineage>
</organism>
<dbReference type="InterPro" id="IPR018297">
    <property type="entry name" value="A/G_cyclase_CS"/>
</dbReference>
<keyword evidence="10" id="KW-0325">Glycoprotein</keyword>
<evidence type="ECO:0000256" key="2">
    <source>
        <dbReference type="ARBA" id="ARBA00012202"/>
    </source>
</evidence>
<evidence type="ECO:0000256" key="11">
    <source>
        <dbReference type="ARBA" id="ARBA00023239"/>
    </source>
</evidence>
<evidence type="ECO:0000256" key="8">
    <source>
        <dbReference type="ARBA" id="ARBA00023136"/>
    </source>
</evidence>
<evidence type="ECO:0000259" key="16">
    <source>
        <dbReference type="PROSITE" id="PS50125"/>
    </source>
</evidence>
<keyword evidence="12" id="KW-0141">cGMP biosynthesis</keyword>
<accession>A0A8J2LCL0</accession>
<dbReference type="GO" id="GO:0001653">
    <property type="term" value="F:peptide receptor activity"/>
    <property type="evidence" value="ECO:0007669"/>
    <property type="project" value="TreeGrafter"/>
</dbReference>
<dbReference type="Proteomes" id="UP000708208">
    <property type="component" value="Unassembled WGS sequence"/>
</dbReference>
<dbReference type="PANTHER" id="PTHR11920:SF504">
    <property type="entry name" value="GUANYLATE CYCLASE"/>
    <property type="match status" value="1"/>
</dbReference>
<dbReference type="EMBL" id="CAJVCH010568207">
    <property type="protein sequence ID" value="CAG7833042.1"/>
    <property type="molecule type" value="Genomic_DNA"/>
</dbReference>
<keyword evidence="9" id="KW-0675">Receptor</keyword>
<evidence type="ECO:0000256" key="9">
    <source>
        <dbReference type="ARBA" id="ARBA00023170"/>
    </source>
</evidence>
<dbReference type="AlphaFoldDB" id="A0A8J2LCL0"/>
<sequence>MLPQFRRIVPECRRKCGKSMGAVDIHPVDAPETNLDQGSEMESQLDQQQVEPQCRQDYVTLTTNDPLATHSSGYNSSNRSEICDWDCCQTTTKREDSGSNQGSVGSESSVRVRLGCCADWTWNRGRKFQMIQMIVLPFIPIVALITQNIVSLYGVLEYQQDVADIDKQVSTAADVAELVSELQAERSEVAFFIFLNESPLLLRSNLTDRFEMTNAALDNITHWPRINTHGANYLIFESKTQFQTSLEDFRKQINTDDSKISSVLDWYTSINRILLEYLTNEIKETDSSNVWRYLVSYKNLLRSVENIGISVVYGINYFGKGVLTPGNYIKYIKHDVLGADYLNSSLEFASTAKEYYASISRRLETYGEIQNMRKKIQLNEMQKQNIEEALSYFDAMASYIDELRGMQRKLRSRIRQAVEDRLEHADTQAMIAILVVVLVLIVSPIIILLVHRATSTIQIFANNIVRKAEELKKEKRKSDRLLFQMLPPSVATELKSKKQVRAQVYDQVTIYFSDIVGFTEIAAESNPMEVVTFLNSIYKLFDARIERYDVYKVETIGDSYMVASGLPEPNGNLHISEISTMALDLLAGSVIFQVPHRPGEQLQIRIGIHTGPVVAGIVGTKMPRYCLFGDTVNTASRMETTGEPLKVHISSDMKLALDLVGGFRVEHRGLIEVKGKGMMDTFWLLGKEGGIGRSVELETPGFLYAFPAFMNDLDDEA</sequence>
<comment type="similarity">
    <text evidence="13">Belongs to the adenylyl cyclase class-4/guanylyl cyclase family.</text>
</comment>
<evidence type="ECO:0000256" key="15">
    <source>
        <dbReference type="SAM" id="Phobius"/>
    </source>
</evidence>
<dbReference type="GO" id="GO:0005886">
    <property type="term" value="C:plasma membrane"/>
    <property type="evidence" value="ECO:0007669"/>
    <property type="project" value="TreeGrafter"/>
</dbReference>
<feature type="transmembrane region" description="Helical" evidence="15">
    <location>
        <begin position="134"/>
        <end position="156"/>
    </location>
</feature>
<gene>
    <name evidence="17" type="ORF">AFUS01_LOCUS42692</name>
</gene>
<keyword evidence="6 15" id="KW-1133">Transmembrane helix</keyword>
<dbReference type="GO" id="GO:0004016">
    <property type="term" value="F:adenylate cyclase activity"/>
    <property type="evidence" value="ECO:0007669"/>
    <property type="project" value="TreeGrafter"/>
</dbReference>
<evidence type="ECO:0000256" key="3">
    <source>
        <dbReference type="ARBA" id="ARBA00022692"/>
    </source>
</evidence>
<keyword evidence="5" id="KW-0547">Nucleotide-binding</keyword>
<reference evidence="17" key="1">
    <citation type="submission" date="2021-06" db="EMBL/GenBank/DDBJ databases">
        <authorList>
            <person name="Hodson N. C."/>
            <person name="Mongue J. A."/>
            <person name="Jaron S. K."/>
        </authorList>
    </citation>
    <scope>NUCLEOTIDE SEQUENCE</scope>
</reference>
<evidence type="ECO:0000256" key="12">
    <source>
        <dbReference type="ARBA" id="ARBA00023293"/>
    </source>
</evidence>
<name>A0A8J2LCL0_9HEXA</name>
<dbReference type="PANTHER" id="PTHR11920">
    <property type="entry name" value="GUANYLYL CYCLASE"/>
    <property type="match status" value="1"/>
</dbReference>
<dbReference type="Pfam" id="PF07701">
    <property type="entry name" value="HNOBA"/>
    <property type="match status" value="1"/>
</dbReference>
<feature type="coiled-coil region" evidence="14">
    <location>
        <begin position="369"/>
        <end position="420"/>
    </location>
</feature>
<dbReference type="InterPro" id="IPR013587">
    <property type="entry name" value="Nitrate/nitrite_sensing"/>
</dbReference>
<evidence type="ECO:0000256" key="4">
    <source>
        <dbReference type="ARBA" id="ARBA00022729"/>
    </source>
</evidence>
<keyword evidence="8 15" id="KW-0472">Membrane</keyword>
<evidence type="ECO:0000256" key="5">
    <source>
        <dbReference type="ARBA" id="ARBA00022741"/>
    </source>
</evidence>
<dbReference type="Pfam" id="PF08376">
    <property type="entry name" value="NIT"/>
    <property type="match status" value="1"/>
</dbReference>
<keyword evidence="14" id="KW-0175">Coiled coil</keyword>